<protein>
    <submittedName>
        <fullName evidence="1">Uncharacterized protein</fullName>
    </submittedName>
</protein>
<dbReference type="Proteomes" id="UP001237642">
    <property type="component" value="Unassembled WGS sequence"/>
</dbReference>
<dbReference type="EMBL" id="JAUIZM010000003">
    <property type="protein sequence ID" value="KAK1393459.1"/>
    <property type="molecule type" value="Genomic_DNA"/>
</dbReference>
<evidence type="ECO:0000313" key="1">
    <source>
        <dbReference type="EMBL" id="KAK1393459.1"/>
    </source>
</evidence>
<keyword evidence="2" id="KW-1185">Reference proteome</keyword>
<reference evidence="1" key="2">
    <citation type="submission" date="2023-05" db="EMBL/GenBank/DDBJ databases">
        <authorList>
            <person name="Schelkunov M.I."/>
        </authorList>
    </citation>
    <scope>NUCLEOTIDE SEQUENCE</scope>
    <source>
        <strain evidence="1">Hsosn_3</strain>
        <tissue evidence="1">Leaf</tissue>
    </source>
</reference>
<proteinExistence type="predicted"/>
<name>A0AAD8IWN1_9APIA</name>
<comment type="caution">
    <text evidence="1">The sequence shown here is derived from an EMBL/GenBank/DDBJ whole genome shotgun (WGS) entry which is preliminary data.</text>
</comment>
<dbReference type="AlphaFoldDB" id="A0AAD8IWN1"/>
<accession>A0AAD8IWN1</accession>
<gene>
    <name evidence="1" type="ORF">POM88_012515</name>
</gene>
<reference evidence="1" key="1">
    <citation type="submission" date="2023-02" db="EMBL/GenBank/DDBJ databases">
        <title>Genome of toxic invasive species Heracleum sosnowskyi carries increased number of genes despite the absence of recent whole-genome duplications.</title>
        <authorList>
            <person name="Schelkunov M."/>
            <person name="Shtratnikova V."/>
            <person name="Makarenko M."/>
            <person name="Klepikova A."/>
            <person name="Omelchenko D."/>
            <person name="Novikova G."/>
            <person name="Obukhova E."/>
            <person name="Bogdanov V."/>
            <person name="Penin A."/>
            <person name="Logacheva M."/>
        </authorList>
    </citation>
    <scope>NUCLEOTIDE SEQUENCE</scope>
    <source>
        <strain evidence="1">Hsosn_3</strain>
        <tissue evidence="1">Leaf</tissue>
    </source>
</reference>
<evidence type="ECO:0000313" key="2">
    <source>
        <dbReference type="Proteomes" id="UP001237642"/>
    </source>
</evidence>
<organism evidence="1 2">
    <name type="scientific">Heracleum sosnowskyi</name>
    <dbReference type="NCBI Taxonomy" id="360622"/>
    <lineage>
        <taxon>Eukaryota</taxon>
        <taxon>Viridiplantae</taxon>
        <taxon>Streptophyta</taxon>
        <taxon>Embryophyta</taxon>
        <taxon>Tracheophyta</taxon>
        <taxon>Spermatophyta</taxon>
        <taxon>Magnoliopsida</taxon>
        <taxon>eudicotyledons</taxon>
        <taxon>Gunneridae</taxon>
        <taxon>Pentapetalae</taxon>
        <taxon>asterids</taxon>
        <taxon>campanulids</taxon>
        <taxon>Apiales</taxon>
        <taxon>Apiaceae</taxon>
        <taxon>Apioideae</taxon>
        <taxon>apioid superclade</taxon>
        <taxon>Tordylieae</taxon>
        <taxon>Tordyliinae</taxon>
        <taxon>Heracleum</taxon>
    </lineage>
</organism>
<sequence length="139" mass="15832">MWGRLEWQARECQSSKSKSKAQCVNPWGQATLPPCLLHGLTHGVHGVARPASNFFVHRVFRTKFSHGDHECCMAISFASFIFSHSQECRHAGYRPAGCRAFSQRNLSDNKSSPRGFRYATKVWVDNMILCHYTPVPNDY</sequence>